<comment type="subcellular location">
    <subcellularLocation>
        <location evidence="1">Cell outer membrane</location>
    </subcellularLocation>
</comment>
<dbReference type="AlphaFoldDB" id="A0A5C4RXK2"/>
<dbReference type="GO" id="GO:0015288">
    <property type="term" value="F:porin activity"/>
    <property type="evidence" value="ECO:0007669"/>
    <property type="project" value="TreeGrafter"/>
</dbReference>
<name>A0A5C4RXK2_PROVB</name>
<dbReference type="PANTHER" id="PTHR30026:SF20">
    <property type="entry name" value="OUTER MEMBRANE PROTEIN TOLC"/>
    <property type="match status" value="1"/>
</dbReference>
<evidence type="ECO:0000256" key="6">
    <source>
        <dbReference type="ARBA" id="ARBA00023136"/>
    </source>
</evidence>
<dbReference type="Pfam" id="PF02321">
    <property type="entry name" value="OEP"/>
    <property type="match status" value="2"/>
</dbReference>
<dbReference type="GO" id="GO:0015562">
    <property type="term" value="F:efflux transmembrane transporter activity"/>
    <property type="evidence" value="ECO:0007669"/>
    <property type="project" value="InterPro"/>
</dbReference>
<keyword evidence="6" id="KW-0472">Membrane</keyword>
<evidence type="ECO:0000313" key="10">
    <source>
        <dbReference type="Proteomes" id="UP000309544"/>
    </source>
</evidence>
<evidence type="ECO:0000256" key="1">
    <source>
        <dbReference type="ARBA" id="ARBA00004442"/>
    </source>
</evidence>
<keyword evidence="10" id="KW-1185">Reference proteome</keyword>
<feature type="chain" id="PRO_5022951121" evidence="8">
    <location>
        <begin position="23"/>
        <end position="457"/>
    </location>
</feature>
<reference evidence="9 10" key="1">
    <citation type="submission" date="2019-05" db="EMBL/GenBank/DDBJ databases">
        <title>Draft Whole-Genome sequence of the green sulfur bacterium Prosthecochloris vibrioformis DSM 260.</title>
        <authorList>
            <person name="Meyer T.E."/>
            <person name="Kyndt J.A."/>
        </authorList>
    </citation>
    <scope>NUCLEOTIDE SEQUENCE [LARGE SCALE GENOMIC DNA]</scope>
    <source>
        <strain evidence="9 10">DSM 260</strain>
    </source>
</reference>
<evidence type="ECO:0000256" key="8">
    <source>
        <dbReference type="SAM" id="SignalP"/>
    </source>
</evidence>
<dbReference type="InterPro" id="IPR051906">
    <property type="entry name" value="TolC-like"/>
</dbReference>
<keyword evidence="5" id="KW-0812">Transmembrane</keyword>
<accession>A0A5C4RXK2</accession>
<dbReference type="SUPFAM" id="SSF56954">
    <property type="entry name" value="Outer membrane efflux proteins (OEP)"/>
    <property type="match status" value="1"/>
</dbReference>
<sequence>MNRRTILTILLAFGFAAPAAHGENPDPVDTAEAHELQSSLTLREAQRIALQQNPSIRQGIQRIRAAEGKLRQAYSAWWPTVTARGGLYRREADRQIDFRNYERLQADLTESDVALEANWLLFNGFARRAETLAAGYGVEQTHQLQLNTRRLITEAVATAYLQSQLAMEMMEIARKDREFNRSLEENARTRYEAGAAARTELLNFSMKALQADSDYITAQKDYQVACTVLAELMGIEGSSLPAPMQLKATRAASAEEIPDFEQSLAYALANRPDLLATEAATDAANSLKNAAKGAWMPAIAATAGFSYQKQSGFEPEIPPHNLEQYNSHVGLTARWDIFTGGRRSGAFQEKKAEALAMQAEQEKVKLEIASSLRQATLAAQTALQIRDRQEQALDMTTRIRNDIEELYRSGAATLTRLNEAQRDLVRAAGLAAASRIRLALALEKLRSETGILPETLE</sequence>
<dbReference type="InterPro" id="IPR003423">
    <property type="entry name" value="OMP_efflux"/>
</dbReference>
<evidence type="ECO:0000256" key="3">
    <source>
        <dbReference type="ARBA" id="ARBA00022448"/>
    </source>
</evidence>
<protein>
    <submittedName>
        <fullName evidence="9">TolC family protein</fullName>
    </submittedName>
</protein>
<evidence type="ECO:0000256" key="4">
    <source>
        <dbReference type="ARBA" id="ARBA00022452"/>
    </source>
</evidence>
<comment type="caution">
    <text evidence="9">The sequence shown here is derived from an EMBL/GenBank/DDBJ whole genome shotgun (WGS) entry which is preliminary data.</text>
</comment>
<keyword evidence="7" id="KW-0998">Cell outer membrane</keyword>
<gene>
    <name evidence="9" type="ORF">FGF68_09280</name>
</gene>
<keyword evidence="4" id="KW-1134">Transmembrane beta strand</keyword>
<evidence type="ECO:0000256" key="7">
    <source>
        <dbReference type="ARBA" id="ARBA00023237"/>
    </source>
</evidence>
<dbReference type="RefSeq" id="WP_139626827.1">
    <property type="nucleotide sequence ID" value="NZ_VDCI01000009.1"/>
</dbReference>
<evidence type="ECO:0000313" key="9">
    <source>
        <dbReference type="EMBL" id="TNJ36026.1"/>
    </source>
</evidence>
<dbReference type="PANTHER" id="PTHR30026">
    <property type="entry name" value="OUTER MEMBRANE PROTEIN TOLC"/>
    <property type="match status" value="1"/>
</dbReference>
<evidence type="ECO:0000256" key="2">
    <source>
        <dbReference type="ARBA" id="ARBA00007613"/>
    </source>
</evidence>
<dbReference type="EMBL" id="VDCI01000009">
    <property type="protein sequence ID" value="TNJ36026.1"/>
    <property type="molecule type" value="Genomic_DNA"/>
</dbReference>
<evidence type="ECO:0000256" key="5">
    <source>
        <dbReference type="ARBA" id="ARBA00022692"/>
    </source>
</evidence>
<dbReference type="Proteomes" id="UP000309544">
    <property type="component" value="Unassembled WGS sequence"/>
</dbReference>
<feature type="signal peptide" evidence="8">
    <location>
        <begin position="1"/>
        <end position="22"/>
    </location>
</feature>
<keyword evidence="8" id="KW-0732">Signal</keyword>
<dbReference type="GO" id="GO:0009279">
    <property type="term" value="C:cell outer membrane"/>
    <property type="evidence" value="ECO:0007669"/>
    <property type="project" value="UniProtKB-SubCell"/>
</dbReference>
<organism evidence="9 10">
    <name type="scientific">Prosthecochloris vibrioformis</name>
    <name type="common">Chlorobium vibrioforme</name>
    <dbReference type="NCBI Taxonomy" id="1098"/>
    <lineage>
        <taxon>Bacteria</taxon>
        <taxon>Pseudomonadati</taxon>
        <taxon>Chlorobiota</taxon>
        <taxon>Chlorobiia</taxon>
        <taxon>Chlorobiales</taxon>
        <taxon>Chlorobiaceae</taxon>
        <taxon>Prosthecochloris</taxon>
    </lineage>
</organism>
<dbReference type="Gene3D" id="1.20.1600.10">
    <property type="entry name" value="Outer membrane efflux proteins (OEP)"/>
    <property type="match status" value="1"/>
</dbReference>
<keyword evidence="3" id="KW-0813">Transport</keyword>
<proteinExistence type="inferred from homology"/>
<dbReference type="GO" id="GO:1990281">
    <property type="term" value="C:efflux pump complex"/>
    <property type="evidence" value="ECO:0007669"/>
    <property type="project" value="TreeGrafter"/>
</dbReference>
<comment type="similarity">
    <text evidence="2">Belongs to the outer membrane factor (OMF) (TC 1.B.17) family.</text>
</comment>